<evidence type="ECO:0000256" key="1">
    <source>
        <dbReference type="SAM" id="Phobius"/>
    </source>
</evidence>
<proteinExistence type="predicted"/>
<feature type="transmembrane region" description="Helical" evidence="1">
    <location>
        <begin position="448"/>
        <end position="469"/>
    </location>
</feature>
<dbReference type="EMBL" id="JAAGNX010000002">
    <property type="protein sequence ID" value="NDV62306.1"/>
    <property type="molecule type" value="Genomic_DNA"/>
</dbReference>
<keyword evidence="1" id="KW-0812">Transmembrane</keyword>
<evidence type="ECO:0000313" key="3">
    <source>
        <dbReference type="Proteomes" id="UP000478417"/>
    </source>
</evidence>
<keyword evidence="1" id="KW-1133">Transmembrane helix</keyword>
<keyword evidence="1" id="KW-0472">Membrane</keyword>
<feature type="transmembrane region" description="Helical" evidence="1">
    <location>
        <begin position="140"/>
        <end position="159"/>
    </location>
</feature>
<feature type="transmembrane region" description="Helical" evidence="1">
    <location>
        <begin position="12"/>
        <end position="30"/>
    </location>
</feature>
<sequence>MEASDKVHPTVAGTIAIIGSCLISVFLSFQPVEPSLMARGVSYSLLIGLIVSFLLDWRHGLRNLIRVDVFALLAFYFLTYFEFLFPQSRFDYLVVGSDVVKAVHLTLVGLATFAIARHIDVLPKRWLGFIGEIEMRRGDLLAIYFGAFILSSLPMWLSVEFNPVRWFDELMSPRFGRAWGRGKFGDVSALLHELKLLGYIMPPIAGVIFANRKDYSKFALFFVLITLLTLWFVAFSSGTRNILAIQMAGFLGGFLIIQKRLKIMPVAILGLVIAVTFVFLAEMMLEFRQVGLKRYLAEGREYASYYAFQDEYYGEDAATTDSGYFVDYNLWRIAQMVAAFPELYDYIGWNLPFVAITKPIPRALWPGKPTDLKVGLEEVIGAKGYTIACTWVGEAYVAGGVIWIVATGILIGIFCCFWNQLANFIHSPFPLVVFASGFYSILLLMRSLLFFTTALLPSIALIIMGAFIYKHRRREHN</sequence>
<organism evidence="2 3">
    <name type="scientific">Oceanipulchritudo coccoides</name>
    <dbReference type="NCBI Taxonomy" id="2706888"/>
    <lineage>
        <taxon>Bacteria</taxon>
        <taxon>Pseudomonadati</taxon>
        <taxon>Verrucomicrobiota</taxon>
        <taxon>Opitutia</taxon>
        <taxon>Puniceicoccales</taxon>
        <taxon>Oceanipulchritudinaceae</taxon>
        <taxon>Oceanipulchritudo</taxon>
    </lineage>
</organism>
<feature type="transmembrane region" description="Helical" evidence="1">
    <location>
        <begin position="218"/>
        <end position="235"/>
    </location>
</feature>
<dbReference type="AlphaFoldDB" id="A0A6B2M1Q0"/>
<feature type="transmembrane region" description="Helical" evidence="1">
    <location>
        <begin position="424"/>
        <end position="442"/>
    </location>
</feature>
<dbReference type="PROSITE" id="PS51257">
    <property type="entry name" value="PROKAR_LIPOPROTEIN"/>
    <property type="match status" value="1"/>
</dbReference>
<feature type="transmembrane region" description="Helical" evidence="1">
    <location>
        <begin position="194"/>
        <end position="211"/>
    </location>
</feature>
<feature type="transmembrane region" description="Helical" evidence="1">
    <location>
        <begin position="395"/>
        <end position="417"/>
    </location>
</feature>
<feature type="transmembrane region" description="Helical" evidence="1">
    <location>
        <begin position="67"/>
        <end position="87"/>
    </location>
</feature>
<feature type="transmembrane region" description="Helical" evidence="1">
    <location>
        <begin position="99"/>
        <end position="119"/>
    </location>
</feature>
<reference evidence="2 3" key="1">
    <citation type="submission" date="2020-02" db="EMBL/GenBank/DDBJ databases">
        <title>Albibacoteraceae fam. nov., the first described family within the subdivision 4 Verrucomicrobia.</title>
        <authorList>
            <person name="Xi F."/>
        </authorList>
    </citation>
    <scope>NUCLEOTIDE SEQUENCE [LARGE SCALE GENOMIC DNA]</scope>
    <source>
        <strain evidence="2 3">CK1056</strain>
    </source>
</reference>
<name>A0A6B2M1Q0_9BACT</name>
<keyword evidence="3" id="KW-1185">Reference proteome</keyword>
<feature type="transmembrane region" description="Helical" evidence="1">
    <location>
        <begin position="264"/>
        <end position="285"/>
    </location>
</feature>
<feature type="transmembrane region" description="Helical" evidence="1">
    <location>
        <begin position="241"/>
        <end position="257"/>
    </location>
</feature>
<evidence type="ECO:0000313" key="2">
    <source>
        <dbReference type="EMBL" id="NDV62306.1"/>
    </source>
</evidence>
<protein>
    <submittedName>
        <fullName evidence="2">Oligosaccharide repeat unit polymerase</fullName>
    </submittedName>
</protein>
<gene>
    <name evidence="2" type="ORF">G0Q06_07590</name>
</gene>
<feature type="transmembrane region" description="Helical" evidence="1">
    <location>
        <begin position="36"/>
        <end position="55"/>
    </location>
</feature>
<comment type="caution">
    <text evidence="2">The sequence shown here is derived from an EMBL/GenBank/DDBJ whole genome shotgun (WGS) entry which is preliminary data.</text>
</comment>
<dbReference type="RefSeq" id="WP_163964080.1">
    <property type="nucleotide sequence ID" value="NZ_JAAGNX010000002.1"/>
</dbReference>
<accession>A0A6B2M1Q0</accession>
<dbReference type="Proteomes" id="UP000478417">
    <property type="component" value="Unassembled WGS sequence"/>
</dbReference>